<proteinExistence type="predicted"/>
<dbReference type="EMBL" id="PSZD01000009">
    <property type="protein sequence ID" value="PPJ27510.1"/>
    <property type="molecule type" value="Genomic_DNA"/>
</dbReference>
<evidence type="ECO:0000313" key="1">
    <source>
        <dbReference type="EMBL" id="PPJ18803.1"/>
    </source>
</evidence>
<dbReference type="SUPFAM" id="SSF53850">
    <property type="entry name" value="Periplasmic binding protein-like II"/>
    <property type="match status" value="1"/>
</dbReference>
<evidence type="ECO:0000313" key="3">
    <source>
        <dbReference type="Proteomes" id="UP000238356"/>
    </source>
</evidence>
<dbReference type="Gene3D" id="3.40.190.10">
    <property type="entry name" value="Periplasmic binding protein-like II"/>
    <property type="match status" value="1"/>
</dbReference>
<reference evidence="2 3" key="1">
    <citation type="submission" date="2018-02" db="EMBL/GenBank/DDBJ databases">
        <title>8 Nocardia nova and 1 Nocardia cyriacigeorgica strain used for evolution to TMP-SMX.</title>
        <authorList>
            <person name="Mehta H."/>
            <person name="Weng J."/>
            <person name="Shamoo Y."/>
        </authorList>
    </citation>
    <scope>NUCLEOTIDE SEQUENCE [LARGE SCALE GENOMIC DNA]</scope>
    <source>
        <strain evidence="2 3">BAA2227</strain>
    </source>
</reference>
<comment type="caution">
    <text evidence="2">The sequence shown here is derived from an EMBL/GenBank/DDBJ whole genome shotgun (WGS) entry which is preliminary data.</text>
</comment>
<dbReference type="Proteomes" id="UP000238356">
    <property type="component" value="Unassembled WGS sequence"/>
</dbReference>
<feature type="non-terminal residue" evidence="2">
    <location>
        <position position="1"/>
    </location>
</feature>
<gene>
    <name evidence="2" type="ORF">C5F51_15690</name>
    <name evidence="1" type="ORF">C5F51_36035</name>
</gene>
<accession>A0A2S6A572</accession>
<dbReference type="EMBL" id="PSZD01000052">
    <property type="protein sequence ID" value="PPJ18803.1"/>
    <property type="molecule type" value="Genomic_DNA"/>
</dbReference>
<sequence>MLATYEVVCSKYSDASTATAVKAFLTSATDNGQTGLDTSGYIPIPDSFKTKLGTAINAIS</sequence>
<organism evidence="2 3">
    <name type="scientific">Nocardia nova</name>
    <dbReference type="NCBI Taxonomy" id="37330"/>
    <lineage>
        <taxon>Bacteria</taxon>
        <taxon>Bacillati</taxon>
        <taxon>Actinomycetota</taxon>
        <taxon>Actinomycetes</taxon>
        <taxon>Mycobacteriales</taxon>
        <taxon>Nocardiaceae</taxon>
        <taxon>Nocardia</taxon>
    </lineage>
</organism>
<name>A0A2S6A572_9NOCA</name>
<keyword evidence="3" id="KW-1185">Reference proteome</keyword>
<evidence type="ECO:0000313" key="2">
    <source>
        <dbReference type="EMBL" id="PPJ27510.1"/>
    </source>
</evidence>
<protein>
    <submittedName>
        <fullName evidence="2">Phosphate ABC transporter substrate-binding protein PstS</fullName>
    </submittedName>
</protein>
<dbReference type="AlphaFoldDB" id="A0A2S6A572"/>